<feature type="domain" description="Ig-like" evidence="3">
    <location>
        <begin position="86"/>
        <end position="167"/>
    </location>
</feature>
<feature type="domain" description="Ig-like" evidence="3">
    <location>
        <begin position="190"/>
        <end position="277"/>
    </location>
</feature>
<keyword evidence="1" id="KW-0393">Immunoglobulin domain</keyword>
<protein>
    <submittedName>
        <fullName evidence="5">Tyrosine-protein phosphatase non-receptor type substrate 1</fullName>
    </submittedName>
</protein>
<dbReference type="Pfam" id="PF07654">
    <property type="entry name" value="C1-set"/>
    <property type="match status" value="1"/>
</dbReference>
<evidence type="ECO:0000256" key="2">
    <source>
        <dbReference type="SAM" id="Phobius"/>
    </source>
</evidence>
<dbReference type="InterPro" id="IPR007110">
    <property type="entry name" value="Ig-like_dom"/>
</dbReference>
<dbReference type="Proteomes" id="UP000186698">
    <property type="component" value="Chromosome 2L"/>
</dbReference>
<accession>A0A8J1M7L9</accession>
<dbReference type="SUPFAM" id="SSF48726">
    <property type="entry name" value="Immunoglobulin"/>
    <property type="match status" value="3"/>
</dbReference>
<dbReference type="Gene3D" id="2.60.40.10">
    <property type="entry name" value="Immunoglobulins"/>
    <property type="match status" value="3"/>
</dbReference>
<dbReference type="KEGG" id="xla:108707652"/>
<feature type="domain" description="Ig-like" evidence="3">
    <location>
        <begin position="1"/>
        <end position="63"/>
    </location>
</feature>
<dbReference type="SMART" id="SM00407">
    <property type="entry name" value="IGc1"/>
    <property type="match status" value="1"/>
</dbReference>
<dbReference type="PANTHER" id="PTHR23411">
    <property type="entry name" value="TAPASIN"/>
    <property type="match status" value="1"/>
</dbReference>
<evidence type="ECO:0000259" key="3">
    <source>
        <dbReference type="PROSITE" id="PS50835"/>
    </source>
</evidence>
<dbReference type="InterPro" id="IPR013783">
    <property type="entry name" value="Ig-like_fold"/>
</dbReference>
<reference evidence="5" key="1">
    <citation type="submission" date="2025-08" db="UniProtKB">
        <authorList>
            <consortium name="RefSeq"/>
        </authorList>
    </citation>
    <scope>IDENTIFICATION</scope>
    <source>
        <strain evidence="5">J_2021</strain>
        <tissue evidence="5">Erythrocytes</tissue>
    </source>
</reference>
<dbReference type="SMART" id="SM00409">
    <property type="entry name" value="IG"/>
    <property type="match status" value="1"/>
</dbReference>
<evidence type="ECO:0000313" key="4">
    <source>
        <dbReference type="Proteomes" id="UP000186698"/>
    </source>
</evidence>
<keyword evidence="2" id="KW-1133">Transmembrane helix</keyword>
<sequence length="326" mass="37213">MSCTLNGIMDSWIWEWFWYINGTRIRGNKPGGPQITYSLNQMSTTLSIRLVAAKQGGMYHCTMRVSHPYPNMEYTGNGTLLLITGPAVVVLVQEPLNLQLQKDQSAVATCRMEGVQKSWIWNYEWTWNGSSLDSNQRMSISQSHDLHSRLTILSVTPRDRGLYLCSARVLHPRPGYYLGNGTWLSVTARPVMTVRREEVAAGREKLTCKANAFYPLELNISWSFSQTGIRVEQNQTENEDGTYTKTSAVEVSEEIWEEERGGVWCQMQHMTLVESLTDVLHPPSSGNISVTCVPLYQYLFPVRVLVTVIPPLYLLLYRFCYNFTFK</sequence>
<dbReference type="InterPro" id="IPR003599">
    <property type="entry name" value="Ig_sub"/>
</dbReference>
<feature type="transmembrane region" description="Helical" evidence="2">
    <location>
        <begin position="295"/>
        <end position="316"/>
    </location>
</feature>
<organism evidence="4 5">
    <name type="scientific">Xenopus laevis</name>
    <name type="common">African clawed frog</name>
    <dbReference type="NCBI Taxonomy" id="8355"/>
    <lineage>
        <taxon>Eukaryota</taxon>
        <taxon>Metazoa</taxon>
        <taxon>Chordata</taxon>
        <taxon>Craniata</taxon>
        <taxon>Vertebrata</taxon>
        <taxon>Euteleostomi</taxon>
        <taxon>Amphibia</taxon>
        <taxon>Batrachia</taxon>
        <taxon>Anura</taxon>
        <taxon>Pipoidea</taxon>
        <taxon>Pipidae</taxon>
        <taxon>Xenopodinae</taxon>
        <taxon>Xenopus</taxon>
        <taxon>Xenopus</taxon>
    </lineage>
</organism>
<keyword evidence="2" id="KW-0812">Transmembrane</keyword>
<dbReference type="InterPro" id="IPR036179">
    <property type="entry name" value="Ig-like_dom_sf"/>
</dbReference>
<evidence type="ECO:0000313" key="5">
    <source>
        <dbReference type="RefSeq" id="XP_041437311.1"/>
    </source>
</evidence>
<dbReference type="InterPro" id="IPR050380">
    <property type="entry name" value="Immune_Resp_Modulators"/>
</dbReference>
<keyword evidence="4" id="KW-1185">Reference proteome</keyword>
<proteinExistence type="predicted"/>
<dbReference type="AlphaFoldDB" id="A0A8J1M7L9"/>
<dbReference type="InterPro" id="IPR013098">
    <property type="entry name" value="Ig_I-set"/>
</dbReference>
<gene>
    <name evidence="5" type="primary">LOC108707652</name>
</gene>
<dbReference type="RefSeq" id="XP_041437311.1">
    <property type="nucleotide sequence ID" value="XM_041581377.1"/>
</dbReference>
<dbReference type="GeneID" id="108707652"/>
<keyword evidence="2" id="KW-0472">Membrane</keyword>
<dbReference type="PROSITE" id="PS50835">
    <property type="entry name" value="IG_LIKE"/>
    <property type="match status" value="3"/>
</dbReference>
<evidence type="ECO:0000256" key="1">
    <source>
        <dbReference type="ARBA" id="ARBA00023319"/>
    </source>
</evidence>
<dbReference type="InterPro" id="IPR003597">
    <property type="entry name" value="Ig_C1-set"/>
</dbReference>
<name>A0A8J1M7L9_XENLA</name>
<dbReference type="Pfam" id="PF07679">
    <property type="entry name" value="I-set"/>
    <property type="match status" value="1"/>
</dbReference>